<dbReference type="PANTHER" id="PTHR31719:SF177">
    <property type="entry name" value="OS11G0512600 PROTEIN"/>
    <property type="match status" value="1"/>
</dbReference>
<reference evidence="7" key="2">
    <citation type="submission" date="2021-12" db="EMBL/GenBank/DDBJ databases">
        <title>Resequencing data analysis of finger millet.</title>
        <authorList>
            <person name="Hatakeyama M."/>
            <person name="Aluri S."/>
            <person name="Balachadran M.T."/>
            <person name="Sivarajan S.R."/>
            <person name="Poveda L."/>
            <person name="Shimizu-Inatsugi R."/>
            <person name="Schlapbach R."/>
            <person name="Sreeman S.M."/>
            <person name="Shimizu K.K."/>
        </authorList>
    </citation>
    <scope>NUCLEOTIDE SEQUENCE</scope>
</reference>
<evidence type="ECO:0000256" key="2">
    <source>
        <dbReference type="ARBA" id="ARBA00023125"/>
    </source>
</evidence>
<dbReference type="GO" id="GO:0003677">
    <property type="term" value="F:DNA binding"/>
    <property type="evidence" value="ECO:0007669"/>
    <property type="project" value="UniProtKB-KW"/>
</dbReference>
<evidence type="ECO:0000256" key="1">
    <source>
        <dbReference type="ARBA" id="ARBA00023015"/>
    </source>
</evidence>
<evidence type="ECO:0000259" key="6">
    <source>
        <dbReference type="PROSITE" id="PS51005"/>
    </source>
</evidence>
<evidence type="ECO:0000256" key="4">
    <source>
        <dbReference type="ARBA" id="ARBA00023242"/>
    </source>
</evidence>
<name>A0AAV5ER82_ELECO</name>
<dbReference type="EMBL" id="BQKI01000078">
    <property type="protein sequence ID" value="GJN25145.1"/>
    <property type="molecule type" value="Genomic_DNA"/>
</dbReference>
<dbReference type="PANTHER" id="PTHR31719">
    <property type="entry name" value="NAC TRANSCRIPTION FACTOR 56"/>
    <property type="match status" value="1"/>
</dbReference>
<feature type="domain" description="NAC" evidence="6">
    <location>
        <begin position="15"/>
        <end position="160"/>
    </location>
</feature>
<keyword evidence="1" id="KW-0805">Transcription regulation</keyword>
<dbReference type="Pfam" id="PF02365">
    <property type="entry name" value="NAM"/>
    <property type="match status" value="1"/>
</dbReference>
<sequence>MASSIPLASGASIPMPPGYKFIPSDEDTVVLYLRCRALNQPLPSAFITDKDILNHNPWDLIPGHYSTHLLCVLSWKGTCWSAYHWVMDEYRLAGAGLSPYRVLTPSTNNNIEQRSCITDVAGKKHDDPVDALRGTTPIIENTPILLNPDESWAVCRIHKTRKRTSHVVIGSSSCPGEQNIPFFDFLGLGNHDQGSANKSTQAGSLMEVENSEVEGDRGTSEIANTSNGN</sequence>
<organism evidence="7 8">
    <name type="scientific">Eleusine coracana subsp. coracana</name>
    <dbReference type="NCBI Taxonomy" id="191504"/>
    <lineage>
        <taxon>Eukaryota</taxon>
        <taxon>Viridiplantae</taxon>
        <taxon>Streptophyta</taxon>
        <taxon>Embryophyta</taxon>
        <taxon>Tracheophyta</taxon>
        <taxon>Spermatophyta</taxon>
        <taxon>Magnoliopsida</taxon>
        <taxon>Liliopsida</taxon>
        <taxon>Poales</taxon>
        <taxon>Poaceae</taxon>
        <taxon>PACMAD clade</taxon>
        <taxon>Chloridoideae</taxon>
        <taxon>Cynodonteae</taxon>
        <taxon>Eleusininae</taxon>
        <taxon>Eleusine</taxon>
    </lineage>
</organism>
<dbReference type="PROSITE" id="PS51005">
    <property type="entry name" value="NAC"/>
    <property type="match status" value="1"/>
</dbReference>
<comment type="caution">
    <text evidence="7">The sequence shown here is derived from an EMBL/GenBank/DDBJ whole genome shotgun (WGS) entry which is preliminary data.</text>
</comment>
<evidence type="ECO:0000256" key="5">
    <source>
        <dbReference type="SAM" id="MobiDB-lite"/>
    </source>
</evidence>
<dbReference type="AlphaFoldDB" id="A0AAV5ER82"/>
<keyword evidence="4" id="KW-0539">Nucleus</keyword>
<reference evidence="7" key="1">
    <citation type="journal article" date="2018" name="DNA Res.">
        <title>Multiple hybrid de novo genome assembly of finger millet, an orphan allotetraploid crop.</title>
        <authorList>
            <person name="Hatakeyama M."/>
            <person name="Aluri S."/>
            <person name="Balachadran M.T."/>
            <person name="Sivarajan S.R."/>
            <person name="Patrignani A."/>
            <person name="Gruter S."/>
            <person name="Poveda L."/>
            <person name="Shimizu-Inatsugi R."/>
            <person name="Baeten J."/>
            <person name="Francoijs K.J."/>
            <person name="Nataraja K.N."/>
            <person name="Reddy Y.A.N."/>
            <person name="Phadnis S."/>
            <person name="Ravikumar R.L."/>
            <person name="Schlapbach R."/>
            <person name="Sreeman S.M."/>
            <person name="Shimizu K.K."/>
        </authorList>
    </citation>
    <scope>NUCLEOTIDE SEQUENCE</scope>
</reference>
<accession>A0AAV5ER82</accession>
<keyword evidence="3" id="KW-0804">Transcription</keyword>
<gene>
    <name evidence="7" type="primary">gb12936</name>
    <name evidence="7" type="ORF">PR202_gb12936</name>
</gene>
<dbReference type="InterPro" id="IPR036093">
    <property type="entry name" value="NAC_dom_sf"/>
</dbReference>
<keyword evidence="2" id="KW-0238">DNA-binding</keyword>
<feature type="compositionally biased region" description="Polar residues" evidence="5">
    <location>
        <begin position="194"/>
        <end position="203"/>
    </location>
</feature>
<feature type="region of interest" description="Disordered" evidence="5">
    <location>
        <begin position="194"/>
        <end position="229"/>
    </location>
</feature>
<keyword evidence="8" id="KW-1185">Reference proteome</keyword>
<dbReference type="SUPFAM" id="SSF101941">
    <property type="entry name" value="NAC domain"/>
    <property type="match status" value="1"/>
</dbReference>
<dbReference type="GO" id="GO:0048731">
    <property type="term" value="P:system development"/>
    <property type="evidence" value="ECO:0007669"/>
    <property type="project" value="TreeGrafter"/>
</dbReference>
<evidence type="ECO:0000256" key="3">
    <source>
        <dbReference type="ARBA" id="ARBA00023163"/>
    </source>
</evidence>
<evidence type="ECO:0000313" key="8">
    <source>
        <dbReference type="Proteomes" id="UP001054889"/>
    </source>
</evidence>
<dbReference type="Proteomes" id="UP001054889">
    <property type="component" value="Unassembled WGS sequence"/>
</dbReference>
<dbReference type="GO" id="GO:0006355">
    <property type="term" value="P:regulation of DNA-templated transcription"/>
    <property type="evidence" value="ECO:0007669"/>
    <property type="project" value="InterPro"/>
</dbReference>
<protein>
    <recommendedName>
        <fullName evidence="6">NAC domain-containing protein</fullName>
    </recommendedName>
</protein>
<dbReference type="InterPro" id="IPR003441">
    <property type="entry name" value="NAC-dom"/>
</dbReference>
<evidence type="ECO:0000313" key="7">
    <source>
        <dbReference type="EMBL" id="GJN25145.1"/>
    </source>
</evidence>
<proteinExistence type="predicted"/>